<dbReference type="InterPro" id="IPR007219">
    <property type="entry name" value="XnlR_reg_dom"/>
</dbReference>
<dbReference type="GO" id="GO:0008270">
    <property type="term" value="F:zinc ion binding"/>
    <property type="evidence" value="ECO:0007669"/>
    <property type="project" value="InterPro"/>
</dbReference>
<keyword evidence="6" id="KW-0539">Nucleus</keyword>
<evidence type="ECO:0000256" key="5">
    <source>
        <dbReference type="ARBA" id="ARBA00023163"/>
    </source>
</evidence>
<dbReference type="InterPro" id="IPR001138">
    <property type="entry name" value="Zn2Cys6_DnaBD"/>
</dbReference>
<dbReference type="SUPFAM" id="SSF57701">
    <property type="entry name" value="Zn2/Cys6 DNA-binding domain"/>
    <property type="match status" value="1"/>
</dbReference>
<dbReference type="PROSITE" id="PS00463">
    <property type="entry name" value="ZN2_CY6_FUNGAL_1"/>
    <property type="match status" value="1"/>
</dbReference>
<keyword evidence="2" id="KW-0479">Metal-binding</keyword>
<dbReference type="GeneID" id="72072321"/>
<organism evidence="8 9">
    <name type="scientific">Purpureocillium takamizusanense</name>
    <dbReference type="NCBI Taxonomy" id="2060973"/>
    <lineage>
        <taxon>Eukaryota</taxon>
        <taxon>Fungi</taxon>
        <taxon>Dikarya</taxon>
        <taxon>Ascomycota</taxon>
        <taxon>Pezizomycotina</taxon>
        <taxon>Sordariomycetes</taxon>
        <taxon>Hypocreomycetidae</taxon>
        <taxon>Hypocreales</taxon>
        <taxon>Ophiocordycipitaceae</taxon>
        <taxon>Purpureocillium</taxon>
    </lineage>
</organism>
<dbReference type="GO" id="GO:0006351">
    <property type="term" value="P:DNA-templated transcription"/>
    <property type="evidence" value="ECO:0007669"/>
    <property type="project" value="InterPro"/>
</dbReference>
<keyword evidence="5" id="KW-0804">Transcription</keyword>
<accession>A0A9Q8QTX5</accession>
<dbReference type="Proteomes" id="UP000829364">
    <property type="component" value="Chromosome 12"/>
</dbReference>
<dbReference type="OrthoDB" id="3163292at2759"/>
<keyword evidence="3" id="KW-0805">Transcription regulation</keyword>
<dbReference type="RefSeq" id="XP_047848125.1">
    <property type="nucleotide sequence ID" value="XM_047992112.1"/>
</dbReference>
<evidence type="ECO:0000256" key="6">
    <source>
        <dbReference type="ARBA" id="ARBA00023242"/>
    </source>
</evidence>
<evidence type="ECO:0000256" key="1">
    <source>
        <dbReference type="ARBA" id="ARBA00004123"/>
    </source>
</evidence>
<dbReference type="InterPro" id="IPR051089">
    <property type="entry name" value="prtT"/>
</dbReference>
<evidence type="ECO:0000313" key="8">
    <source>
        <dbReference type="EMBL" id="UNI24644.1"/>
    </source>
</evidence>
<protein>
    <recommendedName>
        <fullName evidence="7">Zn(2)-C6 fungal-type domain-containing protein</fullName>
    </recommendedName>
</protein>
<dbReference type="Pfam" id="PF04082">
    <property type="entry name" value="Fungal_trans"/>
    <property type="match status" value="1"/>
</dbReference>
<proteinExistence type="predicted"/>
<dbReference type="Gene3D" id="4.10.240.10">
    <property type="entry name" value="Zn(2)-C6 fungal-type DNA-binding domain"/>
    <property type="match status" value="1"/>
</dbReference>
<dbReference type="AlphaFoldDB" id="A0A9Q8QTX5"/>
<dbReference type="InterPro" id="IPR036864">
    <property type="entry name" value="Zn2-C6_fun-type_DNA-bd_sf"/>
</dbReference>
<keyword evidence="9" id="KW-1185">Reference proteome</keyword>
<dbReference type="GO" id="GO:0005634">
    <property type="term" value="C:nucleus"/>
    <property type="evidence" value="ECO:0007669"/>
    <property type="project" value="UniProtKB-SubCell"/>
</dbReference>
<name>A0A9Q8QTX5_9HYPO</name>
<dbReference type="PANTHER" id="PTHR31845:SF21">
    <property type="entry name" value="REGULATORY PROTEIN LEU3"/>
    <property type="match status" value="1"/>
</dbReference>
<evidence type="ECO:0000256" key="3">
    <source>
        <dbReference type="ARBA" id="ARBA00023015"/>
    </source>
</evidence>
<dbReference type="CDD" id="cd12148">
    <property type="entry name" value="fungal_TF_MHR"/>
    <property type="match status" value="1"/>
</dbReference>
<sequence>MPPKIATCVHCRQMKVKCNARDAAPGSCSRCVKQRLACYIDPAFHRTAKRKKMRDLEEELKQIKDSMDAPSKKVLRRTEQSHSDAGTCEVVEIQPSKSTHEPITPTSMALNALQIGDVTLTAEAVAKIVSCYFETCHPNFPILSDHAVFMETCDQSEFLLWTVIAVGSAELSDYSTIRALLEPHIRDMATQVYGVLDYPLQTVQALILLCWWPYSFCSHREDPSWLYCGQAVHLALLYGLHRPHKHSNFVYNTTLDEEGILTYQRAWVACFIVNQMLSSQLGIPATVVPPTFPQSSSTKLQLPLVLRQHLEIATHGYHICHVLGDHETTVSGLLPSPESTIRAFDQQLNDLRTTISGDGEQNILVEMALLRVQLQLLSFNFIQEASPSHRTGSLPSTADPAAVSYMSRAVKTAVSIIDVVVDRLAEKGKTAMVSFGAMGAVHLLIMIVGIYGHEDQGVIRSAIGRGWRFLNDRSEFESDSFSRACKIVSFLSRSRDGESGNPALHTPVQARMAANFAFENAWKAKHRFSKSVRDSRPRDYTTAAALEEISLRGVPDEIFDDDFFENYNMDGMFDWFSGL</sequence>
<dbReference type="CDD" id="cd00067">
    <property type="entry name" value="GAL4"/>
    <property type="match status" value="1"/>
</dbReference>
<dbReference type="Pfam" id="PF00172">
    <property type="entry name" value="Zn_clus"/>
    <property type="match status" value="1"/>
</dbReference>
<evidence type="ECO:0000259" key="7">
    <source>
        <dbReference type="PROSITE" id="PS50048"/>
    </source>
</evidence>
<keyword evidence="4" id="KW-0238">DNA-binding</keyword>
<dbReference type="GO" id="GO:0000976">
    <property type="term" value="F:transcription cis-regulatory region binding"/>
    <property type="evidence" value="ECO:0007669"/>
    <property type="project" value="TreeGrafter"/>
</dbReference>
<dbReference type="KEGG" id="ptkz:JDV02_010377"/>
<evidence type="ECO:0000256" key="4">
    <source>
        <dbReference type="ARBA" id="ARBA00023125"/>
    </source>
</evidence>
<reference evidence="8" key="1">
    <citation type="submission" date="2021-11" db="EMBL/GenBank/DDBJ databases">
        <title>Purpureocillium_takamizusanense_genome.</title>
        <authorList>
            <person name="Nguyen N.-H."/>
        </authorList>
    </citation>
    <scope>NUCLEOTIDE SEQUENCE</scope>
    <source>
        <strain evidence="8">PT3</strain>
    </source>
</reference>
<dbReference type="SMART" id="SM00906">
    <property type="entry name" value="Fungal_trans"/>
    <property type="match status" value="1"/>
</dbReference>
<feature type="domain" description="Zn(2)-C6 fungal-type" evidence="7">
    <location>
        <begin position="7"/>
        <end position="40"/>
    </location>
</feature>
<dbReference type="EMBL" id="CP086365">
    <property type="protein sequence ID" value="UNI24644.1"/>
    <property type="molecule type" value="Genomic_DNA"/>
</dbReference>
<evidence type="ECO:0000313" key="9">
    <source>
        <dbReference type="Proteomes" id="UP000829364"/>
    </source>
</evidence>
<gene>
    <name evidence="8" type="ORF">JDV02_010377</name>
</gene>
<evidence type="ECO:0000256" key="2">
    <source>
        <dbReference type="ARBA" id="ARBA00022723"/>
    </source>
</evidence>
<comment type="subcellular location">
    <subcellularLocation>
        <location evidence="1">Nucleus</location>
    </subcellularLocation>
</comment>
<dbReference type="PROSITE" id="PS50048">
    <property type="entry name" value="ZN2_CY6_FUNGAL_2"/>
    <property type="match status" value="1"/>
</dbReference>
<dbReference type="PANTHER" id="PTHR31845">
    <property type="entry name" value="FINGER DOMAIN PROTEIN, PUTATIVE-RELATED"/>
    <property type="match status" value="1"/>
</dbReference>
<dbReference type="GO" id="GO:0000981">
    <property type="term" value="F:DNA-binding transcription factor activity, RNA polymerase II-specific"/>
    <property type="evidence" value="ECO:0007669"/>
    <property type="project" value="InterPro"/>
</dbReference>